<evidence type="ECO:0000256" key="3">
    <source>
        <dbReference type="ARBA" id="ARBA00022448"/>
    </source>
</evidence>
<protein>
    <recommendedName>
        <fullName evidence="9">Mitochondrial pyruvate carrier</fullName>
    </recommendedName>
</protein>
<reference evidence="10 11" key="1">
    <citation type="journal article" date="2021" name="Sci. Rep.">
        <title>The genome of the diatom Chaetoceros tenuissimus carries an ancient integrated fragment of an extant virus.</title>
        <authorList>
            <person name="Hongo Y."/>
            <person name="Kimura K."/>
            <person name="Takaki Y."/>
            <person name="Yoshida Y."/>
            <person name="Baba S."/>
            <person name="Kobayashi G."/>
            <person name="Nagasaki K."/>
            <person name="Hano T."/>
            <person name="Tomaru Y."/>
        </authorList>
    </citation>
    <scope>NUCLEOTIDE SEQUENCE [LARGE SCALE GENOMIC DNA]</scope>
    <source>
        <strain evidence="10 11">NIES-3715</strain>
    </source>
</reference>
<keyword evidence="4" id="KW-0812">Transmembrane</keyword>
<evidence type="ECO:0000256" key="9">
    <source>
        <dbReference type="RuleBase" id="RU363100"/>
    </source>
</evidence>
<accession>A0AAD3CL71</accession>
<evidence type="ECO:0000256" key="8">
    <source>
        <dbReference type="ARBA" id="ARBA00023136"/>
    </source>
</evidence>
<dbReference type="Proteomes" id="UP001054902">
    <property type="component" value="Unassembled WGS sequence"/>
</dbReference>
<evidence type="ECO:0000256" key="7">
    <source>
        <dbReference type="ARBA" id="ARBA00023128"/>
    </source>
</evidence>
<evidence type="ECO:0000256" key="4">
    <source>
        <dbReference type="ARBA" id="ARBA00022692"/>
    </source>
</evidence>
<keyword evidence="8" id="KW-0472">Membrane</keyword>
<sequence>MLAARSFSRISTNVASRAKTVNRRLLSTEKEPLKDATKQAKEAVTDAKAKAKTEDSSWWSSAEWWGRMGAIAGWGMSGSAIYDAQFQGPELVSLNMTTVLIVYSSLFARWAFVVKPQNLLLASCHVTNVAAQLNQLRRGLEYKIEQGHKDEVDKFVQTAAAGAVGGAACLLGGPVVRNKLTAANLGILTTIAAAEAGPFTVHFWAPMSKWLISGASFMDLHRDTDKISIAQYSALTLTGAFFSRYSLLVTPVNYTLCSVNVALFGSSAWHLGRKINADFIEKKDP</sequence>
<dbReference type="GO" id="GO:0006850">
    <property type="term" value="P:pyruvate import into mitochondria"/>
    <property type="evidence" value="ECO:0007669"/>
    <property type="project" value="InterPro"/>
</dbReference>
<evidence type="ECO:0000313" key="10">
    <source>
        <dbReference type="EMBL" id="GFH47963.1"/>
    </source>
</evidence>
<keyword evidence="7 9" id="KW-0496">Mitochondrion</keyword>
<dbReference type="Pfam" id="PF03650">
    <property type="entry name" value="MPC"/>
    <property type="match status" value="2"/>
</dbReference>
<organism evidence="10 11">
    <name type="scientific">Chaetoceros tenuissimus</name>
    <dbReference type="NCBI Taxonomy" id="426638"/>
    <lineage>
        <taxon>Eukaryota</taxon>
        <taxon>Sar</taxon>
        <taxon>Stramenopiles</taxon>
        <taxon>Ochrophyta</taxon>
        <taxon>Bacillariophyta</taxon>
        <taxon>Coscinodiscophyceae</taxon>
        <taxon>Chaetocerotophycidae</taxon>
        <taxon>Chaetocerotales</taxon>
        <taxon>Chaetocerotaceae</taxon>
        <taxon>Chaetoceros</taxon>
    </lineage>
</organism>
<dbReference type="AlphaFoldDB" id="A0AAD3CL71"/>
<comment type="subcellular location">
    <subcellularLocation>
        <location evidence="1 9">Mitochondrion inner membrane</location>
        <topology evidence="1 9">Multi-pass membrane protein</topology>
    </subcellularLocation>
</comment>
<dbReference type="InterPro" id="IPR005336">
    <property type="entry name" value="MPC"/>
</dbReference>
<name>A0AAD3CL71_9STRA</name>
<evidence type="ECO:0000256" key="6">
    <source>
        <dbReference type="ARBA" id="ARBA00022989"/>
    </source>
</evidence>
<keyword evidence="5 9" id="KW-0999">Mitochondrion inner membrane</keyword>
<proteinExistence type="inferred from homology"/>
<evidence type="ECO:0000256" key="2">
    <source>
        <dbReference type="ARBA" id="ARBA00006416"/>
    </source>
</evidence>
<comment type="function">
    <text evidence="9">Mediates the uptake of pyruvate into mitochondria.</text>
</comment>
<comment type="caution">
    <text evidence="10">The sequence shown here is derived from an EMBL/GenBank/DDBJ whole genome shotgun (WGS) entry which is preliminary data.</text>
</comment>
<evidence type="ECO:0000256" key="5">
    <source>
        <dbReference type="ARBA" id="ARBA00022792"/>
    </source>
</evidence>
<evidence type="ECO:0000256" key="1">
    <source>
        <dbReference type="ARBA" id="ARBA00004448"/>
    </source>
</evidence>
<keyword evidence="6" id="KW-1133">Transmembrane helix</keyword>
<comment type="similarity">
    <text evidence="2 9">Belongs to the mitochondrial pyruvate carrier (MPC) (TC 2.A.105) family.</text>
</comment>
<dbReference type="EMBL" id="BLLK01000025">
    <property type="protein sequence ID" value="GFH47963.1"/>
    <property type="molecule type" value="Genomic_DNA"/>
</dbReference>
<evidence type="ECO:0000313" key="11">
    <source>
        <dbReference type="Proteomes" id="UP001054902"/>
    </source>
</evidence>
<keyword evidence="3 9" id="KW-0813">Transport</keyword>
<gene>
    <name evidence="10" type="ORF">CTEN210_04439</name>
</gene>
<keyword evidence="11" id="KW-1185">Reference proteome</keyword>
<dbReference type="PANTHER" id="PTHR14154">
    <property type="entry name" value="UPF0041 BRAIN PROTEIN 44-RELATED"/>
    <property type="match status" value="1"/>
</dbReference>
<dbReference type="GO" id="GO:0005743">
    <property type="term" value="C:mitochondrial inner membrane"/>
    <property type="evidence" value="ECO:0007669"/>
    <property type="project" value="UniProtKB-SubCell"/>
</dbReference>